<protein>
    <submittedName>
        <fullName evidence="2">Uncharacterized protein</fullName>
    </submittedName>
</protein>
<evidence type="ECO:0000313" key="3">
    <source>
        <dbReference type="Proteomes" id="UP000765509"/>
    </source>
</evidence>
<evidence type="ECO:0000256" key="1">
    <source>
        <dbReference type="SAM" id="MobiDB-lite"/>
    </source>
</evidence>
<accession>A0A9Q3PVI0</accession>
<organism evidence="2 3">
    <name type="scientific">Austropuccinia psidii MF-1</name>
    <dbReference type="NCBI Taxonomy" id="1389203"/>
    <lineage>
        <taxon>Eukaryota</taxon>
        <taxon>Fungi</taxon>
        <taxon>Dikarya</taxon>
        <taxon>Basidiomycota</taxon>
        <taxon>Pucciniomycotina</taxon>
        <taxon>Pucciniomycetes</taxon>
        <taxon>Pucciniales</taxon>
        <taxon>Sphaerophragmiaceae</taxon>
        <taxon>Austropuccinia</taxon>
    </lineage>
</organism>
<dbReference type="AlphaFoldDB" id="A0A9Q3PVI0"/>
<keyword evidence="3" id="KW-1185">Reference proteome</keyword>
<dbReference type="EMBL" id="AVOT02096779">
    <property type="protein sequence ID" value="MBW0575688.1"/>
    <property type="molecule type" value="Genomic_DNA"/>
</dbReference>
<gene>
    <name evidence="2" type="ORF">O181_115403</name>
</gene>
<proteinExistence type="predicted"/>
<name>A0A9Q3PVI0_9BASI</name>
<comment type="caution">
    <text evidence="2">The sequence shown here is derived from an EMBL/GenBank/DDBJ whole genome shotgun (WGS) entry which is preliminary data.</text>
</comment>
<feature type="compositionally biased region" description="Polar residues" evidence="1">
    <location>
        <begin position="25"/>
        <end position="34"/>
    </location>
</feature>
<reference evidence="2" key="1">
    <citation type="submission" date="2021-03" db="EMBL/GenBank/DDBJ databases">
        <title>Draft genome sequence of rust myrtle Austropuccinia psidii MF-1, a brazilian biotype.</title>
        <authorList>
            <person name="Quecine M.C."/>
            <person name="Pachon D.M.R."/>
            <person name="Bonatelli M.L."/>
            <person name="Correr F.H."/>
            <person name="Franceschini L.M."/>
            <person name="Leite T.F."/>
            <person name="Margarido G.R.A."/>
            <person name="Almeida C.A."/>
            <person name="Ferrarezi J.A."/>
            <person name="Labate C.A."/>
        </authorList>
    </citation>
    <scope>NUCLEOTIDE SEQUENCE</scope>
    <source>
        <strain evidence="2">MF-1</strain>
    </source>
</reference>
<sequence>MQNAISQRDKIIARLMQQAEDKAQAKNNPWGSSSHAKKDHGRGQRISFPGHQFQTTIPKRNPPPVGQQKTKHTPKQPPETLVKRNPMQMVMRDAPPDFKYTKVRKLLGHYTLRSNS</sequence>
<evidence type="ECO:0000313" key="2">
    <source>
        <dbReference type="EMBL" id="MBW0575688.1"/>
    </source>
</evidence>
<dbReference type="Proteomes" id="UP000765509">
    <property type="component" value="Unassembled WGS sequence"/>
</dbReference>
<feature type="region of interest" description="Disordered" evidence="1">
    <location>
        <begin position="15"/>
        <end position="80"/>
    </location>
</feature>